<accession>A0A2T9YTH8</accession>
<dbReference type="GO" id="GO:0005509">
    <property type="term" value="F:calcium ion binding"/>
    <property type="evidence" value="ECO:0007669"/>
    <property type="project" value="InterPro"/>
</dbReference>
<feature type="domain" description="EF-hand" evidence="6">
    <location>
        <begin position="3"/>
        <end position="38"/>
    </location>
</feature>
<keyword evidence="2" id="KW-0963">Cytoplasm</keyword>
<dbReference type="OrthoDB" id="116380at2759"/>
<dbReference type="GO" id="GO:0048306">
    <property type="term" value="F:calcium-dependent protein binding"/>
    <property type="evidence" value="ECO:0007669"/>
    <property type="project" value="UniProtKB-ARBA"/>
</dbReference>
<proteinExistence type="predicted"/>
<evidence type="ECO:0000259" key="6">
    <source>
        <dbReference type="PROSITE" id="PS50222"/>
    </source>
</evidence>
<comment type="caution">
    <text evidence="7">The sequence shown here is derived from an EMBL/GenBank/DDBJ whole genome shotgun (WGS) entry which is preliminary data.</text>
</comment>
<feature type="domain" description="EF-hand" evidence="6">
    <location>
        <begin position="40"/>
        <end position="75"/>
    </location>
</feature>
<dbReference type="GO" id="GO:0005737">
    <property type="term" value="C:cytoplasm"/>
    <property type="evidence" value="ECO:0007669"/>
    <property type="project" value="UniProtKB-SubCell"/>
</dbReference>
<evidence type="ECO:0000313" key="7">
    <source>
        <dbReference type="EMBL" id="PVU95631.1"/>
    </source>
</evidence>
<dbReference type="EMBL" id="MBFT01000176">
    <property type="protein sequence ID" value="PVU95631.1"/>
    <property type="molecule type" value="Genomic_DNA"/>
</dbReference>
<dbReference type="InterPro" id="IPR011992">
    <property type="entry name" value="EF-hand-dom_pair"/>
</dbReference>
<keyword evidence="3" id="KW-0479">Metal-binding</keyword>
<dbReference type="Gene3D" id="1.10.238.10">
    <property type="entry name" value="EF-hand"/>
    <property type="match status" value="1"/>
</dbReference>
<evidence type="ECO:0000256" key="2">
    <source>
        <dbReference type="ARBA" id="ARBA00022490"/>
    </source>
</evidence>
<sequence>MNPQNQQLMMYFRSVDTDGSGALEADELQRALTNGDWSPFSLDTVRMMIGMFDRDNSGTIGFDEFVSLWKYIEDWKQIFWRFDADRSGSIANNELYNALQAFGFKITRQIVDAVVNKIKILEGAKRFRDIGGISFDRFIYSCVLIKNLDDTFKQKDQDRDGMIQLNLETFIILSLKN</sequence>
<evidence type="ECO:0000256" key="5">
    <source>
        <dbReference type="ARBA" id="ARBA00022837"/>
    </source>
</evidence>
<evidence type="ECO:0000256" key="4">
    <source>
        <dbReference type="ARBA" id="ARBA00022737"/>
    </source>
</evidence>
<dbReference type="PROSITE" id="PS50222">
    <property type="entry name" value="EF_HAND_2"/>
    <property type="match status" value="2"/>
</dbReference>
<dbReference type="AlphaFoldDB" id="A0A2T9YTH8"/>
<dbReference type="PROSITE" id="PS00018">
    <property type="entry name" value="EF_HAND_1"/>
    <property type="match status" value="3"/>
</dbReference>
<dbReference type="InterPro" id="IPR051426">
    <property type="entry name" value="Peflin/Sorcin_CaBP"/>
</dbReference>
<evidence type="ECO:0000256" key="1">
    <source>
        <dbReference type="ARBA" id="ARBA00004496"/>
    </source>
</evidence>
<reference evidence="7 8" key="1">
    <citation type="journal article" date="2018" name="MBio">
        <title>Comparative Genomics Reveals the Core Gene Toolbox for the Fungus-Insect Symbiosis.</title>
        <authorList>
            <person name="Wang Y."/>
            <person name="Stata M."/>
            <person name="Wang W."/>
            <person name="Stajich J.E."/>
            <person name="White M.M."/>
            <person name="Moncalvo J.M."/>
        </authorList>
    </citation>
    <scope>NUCLEOTIDE SEQUENCE [LARGE SCALE GENOMIC DNA]</scope>
    <source>
        <strain evidence="7 8">AUS-77-4</strain>
    </source>
</reference>
<protein>
    <recommendedName>
        <fullName evidence="6">EF-hand domain-containing protein</fullName>
    </recommendedName>
</protein>
<dbReference type="Pfam" id="PF13499">
    <property type="entry name" value="EF-hand_7"/>
    <property type="match status" value="1"/>
</dbReference>
<dbReference type="SMART" id="SM00054">
    <property type="entry name" value="EFh"/>
    <property type="match status" value="3"/>
</dbReference>
<dbReference type="STRING" id="61424.A0A2T9YTH8"/>
<dbReference type="Gene3D" id="6.10.140.900">
    <property type="match status" value="1"/>
</dbReference>
<dbReference type="Pfam" id="PF13202">
    <property type="entry name" value="EF-hand_5"/>
    <property type="match status" value="1"/>
</dbReference>
<keyword evidence="4" id="KW-0677">Repeat</keyword>
<dbReference type="PANTHER" id="PTHR46212:SF3">
    <property type="entry name" value="GH27120P"/>
    <property type="match status" value="1"/>
</dbReference>
<keyword evidence="5" id="KW-0106">Calcium</keyword>
<gene>
    <name evidence="7" type="ORF">BB559_002673</name>
</gene>
<evidence type="ECO:0000256" key="3">
    <source>
        <dbReference type="ARBA" id="ARBA00022723"/>
    </source>
</evidence>
<evidence type="ECO:0000313" key="8">
    <source>
        <dbReference type="Proteomes" id="UP000245699"/>
    </source>
</evidence>
<dbReference type="InterPro" id="IPR002048">
    <property type="entry name" value="EF_hand_dom"/>
</dbReference>
<organism evidence="7 8">
    <name type="scientific">Furculomyces boomerangus</name>
    <dbReference type="NCBI Taxonomy" id="61424"/>
    <lineage>
        <taxon>Eukaryota</taxon>
        <taxon>Fungi</taxon>
        <taxon>Fungi incertae sedis</taxon>
        <taxon>Zoopagomycota</taxon>
        <taxon>Kickxellomycotina</taxon>
        <taxon>Harpellomycetes</taxon>
        <taxon>Harpellales</taxon>
        <taxon>Harpellaceae</taxon>
        <taxon>Furculomyces</taxon>
    </lineage>
</organism>
<comment type="subcellular location">
    <subcellularLocation>
        <location evidence="1">Cytoplasm</location>
    </subcellularLocation>
</comment>
<dbReference type="PANTHER" id="PTHR46212">
    <property type="entry name" value="PEFLIN"/>
    <property type="match status" value="1"/>
</dbReference>
<dbReference type="CDD" id="cd16180">
    <property type="entry name" value="EFh_PEF_Group_I"/>
    <property type="match status" value="1"/>
</dbReference>
<dbReference type="InterPro" id="IPR018247">
    <property type="entry name" value="EF_Hand_1_Ca_BS"/>
</dbReference>
<name>A0A2T9YTH8_9FUNG</name>
<dbReference type="Proteomes" id="UP000245699">
    <property type="component" value="Unassembled WGS sequence"/>
</dbReference>
<keyword evidence="8" id="KW-1185">Reference proteome</keyword>
<dbReference type="SUPFAM" id="SSF47473">
    <property type="entry name" value="EF-hand"/>
    <property type="match status" value="1"/>
</dbReference>